<feature type="domain" description="CobW/HypB/UreG nucleotide-binding" evidence="6">
    <location>
        <begin position="5"/>
        <end position="176"/>
    </location>
</feature>
<dbReference type="CDD" id="cd03112">
    <property type="entry name" value="CobW-like"/>
    <property type="match status" value="1"/>
</dbReference>
<dbReference type="SUPFAM" id="SSF52540">
    <property type="entry name" value="P-loop containing nucleoside triphosphate hydrolases"/>
    <property type="match status" value="1"/>
</dbReference>
<evidence type="ECO:0000259" key="6">
    <source>
        <dbReference type="Pfam" id="PF02492"/>
    </source>
</evidence>
<keyword evidence="3" id="KW-0143">Chaperone</keyword>
<feature type="domain" description="CobW C-terminal" evidence="7">
    <location>
        <begin position="218"/>
        <end position="301"/>
    </location>
</feature>
<keyword evidence="9" id="KW-1185">Reference proteome</keyword>
<evidence type="ECO:0000313" key="9">
    <source>
        <dbReference type="Proteomes" id="UP000622687"/>
    </source>
</evidence>
<dbReference type="InterPro" id="IPR036627">
    <property type="entry name" value="CobW-likC_sf"/>
</dbReference>
<dbReference type="InterPro" id="IPR011629">
    <property type="entry name" value="CobW-like_C"/>
</dbReference>
<dbReference type="InterPro" id="IPR027417">
    <property type="entry name" value="P-loop_NTPase"/>
</dbReference>
<dbReference type="PANTHER" id="PTHR13748">
    <property type="entry name" value="COBW-RELATED"/>
    <property type="match status" value="1"/>
</dbReference>
<comment type="catalytic activity">
    <reaction evidence="5">
        <text>GTP + H2O = GDP + phosphate + H(+)</text>
        <dbReference type="Rhea" id="RHEA:19669"/>
        <dbReference type="ChEBI" id="CHEBI:15377"/>
        <dbReference type="ChEBI" id="CHEBI:15378"/>
        <dbReference type="ChEBI" id="CHEBI:37565"/>
        <dbReference type="ChEBI" id="CHEBI:43474"/>
        <dbReference type="ChEBI" id="CHEBI:58189"/>
    </reaction>
    <physiologicalReaction direction="left-to-right" evidence="5">
        <dbReference type="Rhea" id="RHEA:19670"/>
    </physiologicalReaction>
</comment>
<gene>
    <name evidence="8" type="ORF">I6U51_17430</name>
</gene>
<sequence length="320" mass="36418">MSINVNIISGFLGAGKTTFLKKVIPNIEGKIALIENEFGDIGIDGDLINDKLPIREIYAGCICCSLVQDFKKSIEELALEYRPDHIFIEPSGVGSLSDIVKVCGRVSENSQLDIRINHLITIVDVSAFNDYIEDFGKFYLDQIQNAHIIFLSYLDKVDEKEVEKVIFKIKSNNEKAFILKDEWYSYDGEKIVEILNAIESCEIALKDKNLSMPAGKVFSTLSVANPRIFSEKELDKTLESLKDKECGFILRAKGILELDTNQFVYFDFTPHHYHWEYVEECKETKVAVIGSALKKQKILQCFTRQTSKILSRYSKSTLLK</sequence>
<dbReference type="PANTHER" id="PTHR13748:SF62">
    <property type="entry name" value="COBW DOMAIN-CONTAINING PROTEIN"/>
    <property type="match status" value="1"/>
</dbReference>
<evidence type="ECO:0000256" key="1">
    <source>
        <dbReference type="ARBA" id="ARBA00022741"/>
    </source>
</evidence>
<dbReference type="Pfam" id="PF07683">
    <property type="entry name" value="CobW_C"/>
    <property type="match status" value="1"/>
</dbReference>
<keyword evidence="1" id="KW-0547">Nucleotide-binding</keyword>
<dbReference type="AlphaFoldDB" id="A0A934I1N2"/>
<accession>A0A934I1N2</accession>
<evidence type="ECO:0000256" key="3">
    <source>
        <dbReference type="ARBA" id="ARBA00023186"/>
    </source>
</evidence>
<evidence type="ECO:0000256" key="4">
    <source>
        <dbReference type="ARBA" id="ARBA00034320"/>
    </source>
</evidence>
<organism evidence="8 9">
    <name type="scientific">Clostridium aciditolerans</name>
    <dbReference type="NCBI Taxonomy" id="339861"/>
    <lineage>
        <taxon>Bacteria</taxon>
        <taxon>Bacillati</taxon>
        <taxon>Bacillota</taxon>
        <taxon>Clostridia</taxon>
        <taxon>Eubacteriales</taxon>
        <taxon>Clostridiaceae</taxon>
        <taxon>Clostridium</taxon>
    </lineage>
</organism>
<dbReference type="Pfam" id="PF02492">
    <property type="entry name" value="cobW"/>
    <property type="match status" value="1"/>
</dbReference>
<dbReference type="InterPro" id="IPR051316">
    <property type="entry name" value="Zinc-reg_GTPase_activator"/>
</dbReference>
<comment type="similarity">
    <text evidence="4">Belongs to the SIMIBI class G3E GTPase family. ZNG1 subfamily.</text>
</comment>
<dbReference type="SUPFAM" id="SSF90002">
    <property type="entry name" value="Hypothetical protein YjiA, C-terminal domain"/>
    <property type="match status" value="1"/>
</dbReference>
<keyword evidence="2" id="KW-0378">Hydrolase</keyword>
<dbReference type="InterPro" id="IPR003495">
    <property type="entry name" value="CobW/HypB/UreG_nucleotide-bd"/>
</dbReference>
<dbReference type="EMBL" id="JAEEGB010000026">
    <property type="protein sequence ID" value="MBI6874457.1"/>
    <property type="molecule type" value="Genomic_DNA"/>
</dbReference>
<dbReference type="Gene3D" id="3.40.50.300">
    <property type="entry name" value="P-loop containing nucleotide triphosphate hydrolases"/>
    <property type="match status" value="1"/>
</dbReference>
<evidence type="ECO:0000256" key="5">
    <source>
        <dbReference type="ARBA" id="ARBA00049117"/>
    </source>
</evidence>
<dbReference type="GO" id="GO:0016787">
    <property type="term" value="F:hydrolase activity"/>
    <property type="evidence" value="ECO:0007669"/>
    <property type="project" value="UniProtKB-KW"/>
</dbReference>
<dbReference type="Proteomes" id="UP000622687">
    <property type="component" value="Unassembled WGS sequence"/>
</dbReference>
<evidence type="ECO:0000259" key="7">
    <source>
        <dbReference type="Pfam" id="PF07683"/>
    </source>
</evidence>
<dbReference type="GO" id="GO:0005737">
    <property type="term" value="C:cytoplasm"/>
    <property type="evidence" value="ECO:0007669"/>
    <property type="project" value="TreeGrafter"/>
</dbReference>
<reference evidence="8" key="1">
    <citation type="submission" date="2020-12" db="EMBL/GenBank/DDBJ databases">
        <title>Clostridium thailandense sp. nov., a novel acetogenic bacterium isolated from peat land soil in Thailand.</title>
        <authorList>
            <person name="Chaikitkaew S."/>
            <person name="Birkeland N.K."/>
        </authorList>
    </citation>
    <scope>NUCLEOTIDE SEQUENCE</scope>
    <source>
        <strain evidence="8">DSM 17425</strain>
    </source>
</reference>
<dbReference type="GO" id="GO:0000166">
    <property type="term" value="F:nucleotide binding"/>
    <property type="evidence" value="ECO:0007669"/>
    <property type="project" value="UniProtKB-KW"/>
</dbReference>
<protein>
    <submittedName>
        <fullName evidence="8">GTP-binding protein</fullName>
    </submittedName>
</protein>
<proteinExistence type="inferred from homology"/>
<dbReference type="RefSeq" id="WP_211143834.1">
    <property type="nucleotide sequence ID" value="NZ_JAEEGB010000026.1"/>
</dbReference>
<name>A0A934I1N2_9CLOT</name>
<evidence type="ECO:0000256" key="2">
    <source>
        <dbReference type="ARBA" id="ARBA00022801"/>
    </source>
</evidence>
<comment type="caution">
    <text evidence="8">The sequence shown here is derived from an EMBL/GenBank/DDBJ whole genome shotgun (WGS) entry which is preliminary data.</text>
</comment>
<dbReference type="Gene3D" id="3.30.1220.10">
    <property type="entry name" value="CobW-like, C-terminal domain"/>
    <property type="match status" value="1"/>
</dbReference>
<evidence type="ECO:0000313" key="8">
    <source>
        <dbReference type="EMBL" id="MBI6874457.1"/>
    </source>
</evidence>